<proteinExistence type="predicted"/>
<evidence type="ECO:0000313" key="5">
    <source>
        <dbReference type="Proteomes" id="UP000254589"/>
    </source>
</evidence>
<sequence length="560" mass="59334">MTGAGQAPETMSQSTLTQLTTVGANVRWVHQSDQTGMQTPPPIHAEAVDASPDFVQRPPPSATPQVLEGLLDYQYGIPAPDANTEALACMPSGSIQRPSPSITPLIVEWLQENMDMAAAPAPQVNVETLADSASNWVPQPRSFATLEATSNSEAEKRSAPRDAGSGRDAVCMPPPTKFPRQETDASNGNTKVTDNMLRQWAALGPAGLKTVGGREGLAKRDNVTVAALKNYLRADGTLTPRGEDRLDPGRKARVTDDMLRQWAALGLDGINAAGGVNELARRNKVSAVALRAYLRADGSLTRYGERRLNPGEEVAITDDMVQRRAAPGSAGIEAAGGVDGLARRNNVSVRAPRRFLHADGVPSQHGQDRLTPGGKAEITDGMLRQWAALGRAGIKAAGGIEGLAAQKNVSAGALRNYLRTNGTLTPYGEDKLSPGGKVEITDDMLRQWATLGRAGIQRAGGLKGLSRGYNVSMVSLRTYLRADGSLTQRGEDRLNPGGKMGISVAMLREWATLGPAGIKAAGGIDGLARQNHVSAVALRAYLRANGSLTVRGKERLCKDM</sequence>
<gene>
    <name evidence="3" type="ORF">NCTC13159_01185</name>
    <name evidence="2" type="ORF">RO07_15235</name>
</gene>
<protein>
    <submittedName>
        <fullName evidence="3">Uncharacterized protein</fullName>
    </submittedName>
</protein>
<evidence type="ECO:0000313" key="2">
    <source>
        <dbReference type="EMBL" id="AJC21503.1"/>
    </source>
</evidence>
<dbReference type="AlphaFoldDB" id="A0AAJ4ZAD8"/>
<accession>A0AAJ4ZAD8</accession>
<evidence type="ECO:0000313" key="4">
    <source>
        <dbReference type="Proteomes" id="UP000035086"/>
    </source>
</evidence>
<dbReference type="Proteomes" id="UP000254589">
    <property type="component" value="Unassembled WGS sequence"/>
</dbReference>
<organism evidence="3 5">
    <name type="scientific">Pandoraea pulmonicola</name>
    <dbReference type="NCBI Taxonomy" id="93221"/>
    <lineage>
        <taxon>Bacteria</taxon>
        <taxon>Pseudomonadati</taxon>
        <taxon>Pseudomonadota</taxon>
        <taxon>Betaproteobacteria</taxon>
        <taxon>Burkholderiales</taxon>
        <taxon>Burkholderiaceae</taxon>
        <taxon>Pandoraea</taxon>
    </lineage>
</organism>
<reference evidence="2" key="2">
    <citation type="submission" date="2016-11" db="EMBL/GenBank/DDBJ databases">
        <title>Complete Genome Sequencing of Pandoraea pulmonicola DSM 16583.</title>
        <authorList>
            <person name="Chan K.-G."/>
        </authorList>
    </citation>
    <scope>NUCLEOTIDE SEQUENCE</scope>
    <source>
        <strain evidence="2">DSM 16583</strain>
    </source>
</reference>
<feature type="region of interest" description="Disordered" evidence="1">
    <location>
        <begin position="146"/>
        <end position="188"/>
    </location>
</feature>
<name>A0AAJ4ZAD8_PANPU</name>
<evidence type="ECO:0000256" key="1">
    <source>
        <dbReference type="SAM" id="MobiDB-lite"/>
    </source>
</evidence>
<dbReference type="Proteomes" id="UP000035086">
    <property type="component" value="Chromosome"/>
</dbReference>
<evidence type="ECO:0000313" key="3">
    <source>
        <dbReference type="EMBL" id="SUA89717.1"/>
    </source>
</evidence>
<dbReference type="KEGG" id="ppul:RO07_15235"/>
<keyword evidence="4" id="KW-1185">Reference proteome</keyword>
<dbReference type="EMBL" id="UGSJ01000001">
    <property type="protein sequence ID" value="SUA89717.1"/>
    <property type="molecule type" value="Genomic_DNA"/>
</dbReference>
<reference evidence="3 5" key="3">
    <citation type="submission" date="2018-06" db="EMBL/GenBank/DDBJ databases">
        <authorList>
            <consortium name="Pathogen Informatics"/>
            <person name="Doyle S."/>
        </authorList>
    </citation>
    <scope>NUCLEOTIDE SEQUENCE [LARGE SCALE GENOMIC DNA]</scope>
    <source>
        <strain evidence="3 5">NCTC13159</strain>
    </source>
</reference>
<reference evidence="4" key="1">
    <citation type="submission" date="2014-12" db="EMBL/GenBank/DDBJ databases">
        <title>Complete Genome Sequencing of Pandoraea pulmonicola DSM 16583.</title>
        <authorList>
            <person name="Chan K.-G."/>
        </authorList>
    </citation>
    <scope>NUCLEOTIDE SEQUENCE [LARGE SCALE GENOMIC DNA]</scope>
    <source>
        <strain evidence="4">DSM 16583</strain>
    </source>
</reference>
<dbReference type="EMBL" id="CP010310">
    <property type="protein sequence ID" value="AJC21503.1"/>
    <property type="molecule type" value="Genomic_DNA"/>
</dbReference>